<protein>
    <submittedName>
        <fullName evidence="7">Leucine--tRNA ligase subunit alpha</fullName>
        <ecNumber evidence="7">6.1.1.4</ecNumber>
    </submittedName>
</protein>
<feature type="domain" description="Leucyl-tRNA synthetase editing" evidence="6">
    <location>
        <begin position="1"/>
        <end position="51"/>
    </location>
</feature>
<feature type="non-terminal residue" evidence="7">
    <location>
        <position position="69"/>
    </location>
</feature>
<dbReference type="EMBL" id="LS991951">
    <property type="protein sequence ID" value="SYV97188.1"/>
    <property type="molecule type" value="Genomic_DNA"/>
</dbReference>
<proteinExistence type="predicted"/>
<evidence type="ECO:0000313" key="7">
    <source>
        <dbReference type="EMBL" id="SYV97188.1"/>
    </source>
</evidence>
<dbReference type="Gene3D" id="3.90.740.10">
    <property type="entry name" value="Valyl/Leucyl/Isoleucyl-tRNA synthetase, editing domain"/>
    <property type="match status" value="1"/>
</dbReference>
<dbReference type="Proteomes" id="UP000257559">
    <property type="component" value="Chromosome"/>
</dbReference>
<dbReference type="InterPro" id="IPR009008">
    <property type="entry name" value="Val/Leu/Ile-tRNA-synth_edit"/>
</dbReference>
<gene>
    <name evidence="7" type="primary">leuS_2</name>
    <name evidence="7" type="ORF">NCTC10132_00547</name>
</gene>
<evidence type="ECO:0000256" key="1">
    <source>
        <dbReference type="ARBA" id="ARBA00022598"/>
    </source>
</evidence>
<keyword evidence="8" id="KW-1185">Reference proteome</keyword>
<keyword evidence="3" id="KW-0067">ATP-binding</keyword>
<evidence type="ECO:0000256" key="5">
    <source>
        <dbReference type="ARBA" id="ARBA00023146"/>
    </source>
</evidence>
<dbReference type="GO" id="GO:0005524">
    <property type="term" value="F:ATP binding"/>
    <property type="evidence" value="ECO:0007669"/>
    <property type="project" value="UniProtKB-KW"/>
</dbReference>
<accession>A0A3B0PIU5</accession>
<dbReference type="GO" id="GO:0006418">
    <property type="term" value="P:tRNA aminoacylation for protein translation"/>
    <property type="evidence" value="ECO:0007669"/>
    <property type="project" value="InterPro"/>
</dbReference>
<evidence type="ECO:0000256" key="2">
    <source>
        <dbReference type="ARBA" id="ARBA00022741"/>
    </source>
</evidence>
<evidence type="ECO:0000259" key="6">
    <source>
        <dbReference type="Pfam" id="PF13603"/>
    </source>
</evidence>
<organism evidence="7 8">
    <name type="scientific">Mycoplasmopsis edwardii</name>
    <dbReference type="NCBI Taxonomy" id="53558"/>
    <lineage>
        <taxon>Bacteria</taxon>
        <taxon>Bacillati</taxon>
        <taxon>Mycoplasmatota</taxon>
        <taxon>Mycoplasmoidales</taxon>
        <taxon>Metamycoplasmataceae</taxon>
        <taxon>Mycoplasmopsis</taxon>
    </lineage>
</organism>
<keyword evidence="4" id="KW-0648">Protein biosynthesis</keyword>
<evidence type="ECO:0000313" key="8">
    <source>
        <dbReference type="Proteomes" id="UP000257559"/>
    </source>
</evidence>
<name>A0A3B0PIU5_9BACT</name>
<dbReference type="Pfam" id="PF13603">
    <property type="entry name" value="tRNA-synt_1_2"/>
    <property type="match status" value="1"/>
</dbReference>
<dbReference type="EC" id="6.1.1.4" evidence="7"/>
<dbReference type="SUPFAM" id="SSF50677">
    <property type="entry name" value="ValRS/IleRS/LeuRS editing domain"/>
    <property type="match status" value="1"/>
</dbReference>
<dbReference type="GO" id="GO:0004823">
    <property type="term" value="F:leucine-tRNA ligase activity"/>
    <property type="evidence" value="ECO:0007669"/>
    <property type="project" value="UniProtKB-EC"/>
</dbReference>
<dbReference type="GO" id="GO:0002161">
    <property type="term" value="F:aminoacyl-tRNA deacylase activity"/>
    <property type="evidence" value="ECO:0007669"/>
    <property type="project" value="InterPro"/>
</dbReference>
<dbReference type="KEGG" id="medw:NCTC10132_00547"/>
<sequence length="69" mass="7928">MAVPAEDERDKDFAIRYNLPILEIIKDNQLINSGDFDGLEPSKAKKAIYEVLADKDLAKSEISYKIRDW</sequence>
<dbReference type="InterPro" id="IPR025709">
    <property type="entry name" value="Leu_tRNA-synth_edit"/>
</dbReference>
<reference evidence="8" key="1">
    <citation type="submission" date="2018-06" db="EMBL/GenBank/DDBJ databases">
        <authorList>
            <consortium name="Pathogen Informatics"/>
        </authorList>
    </citation>
    <scope>NUCLEOTIDE SEQUENCE [LARGE SCALE GENOMIC DNA]</scope>
    <source>
        <strain evidence="8">NCTC10132</strain>
    </source>
</reference>
<evidence type="ECO:0000256" key="3">
    <source>
        <dbReference type="ARBA" id="ARBA00022840"/>
    </source>
</evidence>
<keyword evidence="1 7" id="KW-0436">Ligase</keyword>
<dbReference type="AlphaFoldDB" id="A0A3B0PIU5"/>
<keyword evidence="2" id="KW-0547">Nucleotide-binding</keyword>
<evidence type="ECO:0000256" key="4">
    <source>
        <dbReference type="ARBA" id="ARBA00022917"/>
    </source>
</evidence>
<keyword evidence="5" id="KW-0030">Aminoacyl-tRNA synthetase</keyword>